<evidence type="ECO:0000313" key="6">
    <source>
        <dbReference type="EMBL" id="CCJ31431.1"/>
    </source>
</evidence>
<dbReference type="Proteomes" id="UP000010422">
    <property type="component" value="Unassembled WGS sequence"/>
</dbReference>
<dbReference type="PANTHER" id="PTHR15398">
    <property type="entry name" value="BROMODOMAIN-CONTAINING PROTEIN 8"/>
    <property type="match status" value="1"/>
</dbReference>
<feature type="compositionally biased region" description="Basic residues" evidence="4">
    <location>
        <begin position="265"/>
        <end position="275"/>
    </location>
</feature>
<comment type="caution">
    <text evidence="6">The sequence shown here is derived from an EMBL/GenBank/DDBJ whole genome shotgun (WGS) entry which is preliminary data.</text>
</comment>
<gene>
    <name evidence="6" type="ORF">PNEJI1_003581</name>
</gene>
<dbReference type="PRINTS" id="PR00503">
    <property type="entry name" value="BROMODOMAIN"/>
</dbReference>
<keyword evidence="1 2" id="KW-0103">Bromodomain</keyword>
<feature type="compositionally biased region" description="Basic and acidic residues" evidence="4">
    <location>
        <begin position="167"/>
        <end position="184"/>
    </location>
</feature>
<evidence type="ECO:0000256" key="1">
    <source>
        <dbReference type="ARBA" id="ARBA00023117"/>
    </source>
</evidence>
<evidence type="ECO:0000256" key="2">
    <source>
        <dbReference type="PROSITE-ProRule" id="PRU00035"/>
    </source>
</evidence>
<feature type="region of interest" description="Disordered" evidence="4">
    <location>
        <begin position="150"/>
        <end position="184"/>
    </location>
</feature>
<dbReference type="SUPFAM" id="SSF47370">
    <property type="entry name" value="Bromodomain"/>
    <property type="match status" value="1"/>
</dbReference>
<evidence type="ECO:0000256" key="4">
    <source>
        <dbReference type="SAM" id="MobiDB-lite"/>
    </source>
</evidence>
<accession>L0PGD2</accession>
<dbReference type="PANTHER" id="PTHR15398:SF4">
    <property type="entry name" value="BROMODOMAIN-CONTAINING PROTEIN 8 ISOFORM X1"/>
    <property type="match status" value="1"/>
</dbReference>
<dbReference type="Gene3D" id="1.20.920.10">
    <property type="entry name" value="Bromodomain-like"/>
    <property type="match status" value="1"/>
</dbReference>
<dbReference type="STRING" id="1209962.L0PGD2"/>
<feature type="domain" description="Bromo" evidence="5">
    <location>
        <begin position="322"/>
        <end position="392"/>
    </location>
</feature>
<feature type="compositionally biased region" description="Basic and acidic residues" evidence="4">
    <location>
        <begin position="248"/>
        <end position="259"/>
    </location>
</feature>
<dbReference type="Pfam" id="PF00439">
    <property type="entry name" value="Bromodomain"/>
    <property type="match status" value="1"/>
</dbReference>
<protein>
    <recommendedName>
        <fullName evidence="5">Bromo domain-containing protein</fullName>
    </recommendedName>
</protein>
<evidence type="ECO:0000256" key="3">
    <source>
        <dbReference type="SAM" id="Coils"/>
    </source>
</evidence>
<name>L0PGD2_PNEJI</name>
<dbReference type="GO" id="GO:0035267">
    <property type="term" value="C:NuA4 histone acetyltransferase complex"/>
    <property type="evidence" value="ECO:0007669"/>
    <property type="project" value="TreeGrafter"/>
</dbReference>
<evidence type="ECO:0000259" key="5">
    <source>
        <dbReference type="PROSITE" id="PS50014"/>
    </source>
</evidence>
<feature type="region of interest" description="Disordered" evidence="4">
    <location>
        <begin position="248"/>
        <end position="301"/>
    </location>
</feature>
<feature type="coiled-coil region" evidence="3">
    <location>
        <begin position="98"/>
        <end position="125"/>
    </location>
</feature>
<dbReference type="InParanoid" id="L0PGD2"/>
<evidence type="ECO:0000313" key="7">
    <source>
        <dbReference type="Proteomes" id="UP000010422"/>
    </source>
</evidence>
<dbReference type="EMBL" id="CAKM01000304">
    <property type="protein sequence ID" value="CCJ31431.1"/>
    <property type="molecule type" value="Genomic_DNA"/>
</dbReference>
<reference evidence="6 7" key="1">
    <citation type="journal article" date="2012" name="MBio">
        <title>De novo assembly of the Pneumocystis jirovecii genome from a single bronchoalveolar lavage fluid specimen from a patient.</title>
        <authorList>
            <person name="Cisse O.H."/>
            <person name="Pagni M."/>
            <person name="Hauser P.M."/>
        </authorList>
    </citation>
    <scope>NUCLEOTIDE SEQUENCE [LARGE SCALE GENOMIC DNA]</scope>
    <source>
        <strain evidence="6 7">SE8</strain>
    </source>
</reference>
<feature type="compositionally biased region" description="Acidic residues" evidence="4">
    <location>
        <begin position="150"/>
        <end position="160"/>
    </location>
</feature>
<keyword evidence="3" id="KW-0175">Coiled coil</keyword>
<dbReference type="InterPro" id="IPR001487">
    <property type="entry name" value="Bromodomain"/>
</dbReference>
<feature type="compositionally biased region" description="Polar residues" evidence="4">
    <location>
        <begin position="285"/>
        <end position="301"/>
    </location>
</feature>
<dbReference type="VEuPathDB" id="FungiDB:PNEJI1_003581"/>
<dbReference type="AlphaFoldDB" id="L0PGD2"/>
<dbReference type="InterPro" id="IPR036427">
    <property type="entry name" value="Bromodomain-like_sf"/>
</dbReference>
<organism evidence="7">
    <name type="scientific">Pneumocystis jirovecii</name>
    <name type="common">Human pneumocystis pneumonia agent</name>
    <dbReference type="NCBI Taxonomy" id="42068"/>
    <lineage>
        <taxon>Eukaryota</taxon>
        <taxon>Fungi</taxon>
        <taxon>Dikarya</taxon>
        <taxon>Ascomycota</taxon>
        <taxon>Taphrinomycotina</taxon>
        <taxon>Pneumocystomycetes</taxon>
        <taxon>Pneumocystaceae</taxon>
        <taxon>Pneumocystis</taxon>
    </lineage>
</organism>
<dbReference type="SMART" id="SM00297">
    <property type="entry name" value="BROMO"/>
    <property type="match status" value="1"/>
</dbReference>
<proteinExistence type="predicted"/>
<dbReference type="PROSITE" id="PS50014">
    <property type="entry name" value="BROMODOMAIN_2"/>
    <property type="match status" value="1"/>
</dbReference>
<sequence length="434" mass="48766">MSAARSNGTASLLLAQLVLRYGDSDFSVIQSHLDQHPLLQRPAAAASELETQYEALLRQHKLKREYILWINEGNTDISGQYWVQKCHPVSAPIRELCRILHAARIEELKAEIRQEEEAFARIVDEISSIQAGKCPDCEEIEPSRAAEAEIDVSGEIEGSEAADAQETSDREALEEKHTAEGVEVLEEKPEALLEPVLREKEVETHSAPVLSVKIQRKSRPEAVEALETSIDVSSEEIRKDQRLVCEKEAKVVPEKRDNPSDGTKSGKKHGIKKNVRGASKKEQTETWSSDPQSNNVHKTGVSETASLKRFQSMIMPLWMSLSQHKHGAVFMGPVSNKDAPGYSNLIYFPTDMKSIRNKIRDGKIKTSKQFHREILLLFANAIMYNGEDSTIAQWAREGFAYSEEMIGIFMQTESMVDGTKESEETPKLKRKKVL</sequence>
<dbReference type="GO" id="GO:0006325">
    <property type="term" value="P:chromatin organization"/>
    <property type="evidence" value="ECO:0007669"/>
    <property type="project" value="UniProtKB-ARBA"/>
</dbReference>